<proteinExistence type="inferred from homology"/>
<dbReference type="Pfam" id="PF00105">
    <property type="entry name" value="zf-C4"/>
    <property type="match status" value="1"/>
</dbReference>
<feature type="compositionally biased region" description="Low complexity" evidence="16">
    <location>
        <begin position="113"/>
        <end position="131"/>
    </location>
</feature>
<dbReference type="GO" id="GO:0045893">
    <property type="term" value="P:positive regulation of DNA-templated transcription"/>
    <property type="evidence" value="ECO:0007669"/>
    <property type="project" value="UniProtKB-ARBA"/>
</dbReference>
<feature type="compositionally biased region" description="Gly residues" evidence="16">
    <location>
        <begin position="82"/>
        <end position="98"/>
    </location>
</feature>
<keyword evidence="4" id="KW-0479">Metal-binding</keyword>
<feature type="region of interest" description="Disordered" evidence="16">
    <location>
        <begin position="519"/>
        <end position="551"/>
    </location>
</feature>
<keyword evidence="9 15" id="KW-0175">Coiled coil</keyword>
<dbReference type="GO" id="GO:0003700">
    <property type="term" value="F:DNA-binding transcription factor activity"/>
    <property type="evidence" value="ECO:0007669"/>
    <property type="project" value="InterPro"/>
</dbReference>
<keyword evidence="6" id="KW-0862">Zinc</keyword>
<dbReference type="GO" id="GO:0005737">
    <property type="term" value="C:cytoplasm"/>
    <property type="evidence" value="ECO:0007669"/>
    <property type="project" value="UniProtKB-SubCell"/>
</dbReference>
<evidence type="ECO:0000256" key="15">
    <source>
        <dbReference type="SAM" id="Coils"/>
    </source>
</evidence>
<dbReference type="GO" id="GO:0016607">
    <property type="term" value="C:nuclear speck"/>
    <property type="evidence" value="ECO:0007669"/>
    <property type="project" value="UniProtKB-SubCell"/>
</dbReference>
<dbReference type="SMART" id="SM01300">
    <property type="entry name" value="PEHE"/>
    <property type="match status" value="1"/>
</dbReference>
<keyword evidence="11" id="KW-0804">Transcription</keyword>
<keyword evidence="12" id="KW-0675">Receptor</keyword>
<dbReference type="AlphaFoldDB" id="A0A401PBC7"/>
<dbReference type="InterPro" id="IPR000536">
    <property type="entry name" value="Nucl_hrmn_rcpt_lig-bd"/>
</dbReference>
<comment type="caution">
    <text evidence="20">The sequence shown here is derived from an EMBL/GenBank/DDBJ whole genome shotgun (WGS) entry which is preliminary data.</text>
</comment>
<dbReference type="InterPro" id="IPR029332">
    <property type="entry name" value="PEHE_dom"/>
</dbReference>
<evidence type="ECO:0000256" key="12">
    <source>
        <dbReference type="ARBA" id="ARBA00023170"/>
    </source>
</evidence>
<keyword evidence="21" id="KW-1185">Reference proteome</keyword>
<evidence type="ECO:0000313" key="21">
    <source>
        <dbReference type="Proteomes" id="UP000288216"/>
    </source>
</evidence>
<evidence type="ECO:0000256" key="14">
    <source>
        <dbReference type="ARBA" id="ARBA00061695"/>
    </source>
</evidence>
<evidence type="ECO:0000256" key="2">
    <source>
        <dbReference type="ARBA" id="ARBA00004496"/>
    </source>
</evidence>
<dbReference type="SMART" id="SM00399">
    <property type="entry name" value="ZnF_C4"/>
    <property type="match status" value="1"/>
</dbReference>
<comment type="subcellular location">
    <subcellularLocation>
        <location evidence="2">Cytoplasm</location>
    </subcellularLocation>
    <subcellularLocation>
        <location evidence="1">Nucleus speckle</location>
    </subcellularLocation>
    <subcellularLocation>
        <location evidence="3">Nucleus</location>
        <location evidence="3">Nucleoplasm</location>
    </subcellularLocation>
</comment>
<dbReference type="GO" id="GO:0000976">
    <property type="term" value="F:transcription cis-regulatory region binding"/>
    <property type="evidence" value="ECO:0007669"/>
    <property type="project" value="UniProtKB-ARBA"/>
</dbReference>
<dbReference type="FunFam" id="3.30.50.10:FF:000013">
    <property type="entry name" value="Nuclear receptor subfamily 1 group D member 2"/>
    <property type="match status" value="1"/>
</dbReference>
<evidence type="ECO:0000256" key="5">
    <source>
        <dbReference type="ARBA" id="ARBA00022771"/>
    </source>
</evidence>
<evidence type="ECO:0000259" key="18">
    <source>
        <dbReference type="PROSITE" id="PS51843"/>
    </source>
</evidence>
<evidence type="ECO:0000256" key="10">
    <source>
        <dbReference type="ARBA" id="ARBA00023125"/>
    </source>
</evidence>
<evidence type="ECO:0000256" key="16">
    <source>
        <dbReference type="SAM" id="MobiDB-lite"/>
    </source>
</evidence>
<gene>
    <name evidence="20" type="ORF">scyTo_0001275</name>
</gene>
<feature type="region of interest" description="Disordered" evidence="16">
    <location>
        <begin position="708"/>
        <end position="738"/>
    </location>
</feature>
<dbReference type="PROSITE" id="PS51843">
    <property type="entry name" value="NR_LBD"/>
    <property type="match status" value="1"/>
</dbReference>
<keyword evidence="13" id="KW-0539">Nucleus</keyword>
<dbReference type="PROSITE" id="PS51030">
    <property type="entry name" value="NUCLEAR_REC_DBD_2"/>
    <property type="match status" value="1"/>
</dbReference>
<dbReference type="InterPro" id="IPR035500">
    <property type="entry name" value="NHR-like_dom_sf"/>
</dbReference>
<evidence type="ECO:0000256" key="13">
    <source>
        <dbReference type="ARBA" id="ARBA00023242"/>
    </source>
</evidence>
<feature type="region of interest" description="Disordered" evidence="16">
    <location>
        <begin position="1"/>
        <end position="131"/>
    </location>
</feature>
<dbReference type="GO" id="GO:0072487">
    <property type="term" value="C:MSL complex"/>
    <property type="evidence" value="ECO:0007669"/>
    <property type="project" value="InterPro"/>
</dbReference>
<name>A0A401PBC7_SCYTO</name>
<dbReference type="Gene3D" id="3.30.50.10">
    <property type="entry name" value="Erythroid Transcription Factor GATA-1, subunit A"/>
    <property type="match status" value="1"/>
</dbReference>
<evidence type="ECO:0000313" key="20">
    <source>
        <dbReference type="EMBL" id="GCB70420.1"/>
    </source>
</evidence>
<feature type="compositionally biased region" description="Basic and acidic residues" evidence="16">
    <location>
        <begin position="286"/>
        <end position="303"/>
    </location>
</feature>
<dbReference type="EMBL" id="BFAA01000279">
    <property type="protein sequence ID" value="GCB70420.1"/>
    <property type="molecule type" value="Genomic_DNA"/>
</dbReference>
<keyword evidence="5" id="KW-0863">Zinc-finger</keyword>
<evidence type="ECO:0000259" key="17">
    <source>
        <dbReference type="PROSITE" id="PS51030"/>
    </source>
</evidence>
<protein>
    <recommendedName>
        <fullName evidence="22">Nuclear receptor subfamily 1 group D member 1</fullName>
    </recommendedName>
</protein>
<dbReference type="PROSITE" id="PS52052">
    <property type="entry name" value="PEHE"/>
    <property type="match status" value="1"/>
</dbReference>
<dbReference type="FunFam" id="1.20.5.170:FF:000047">
    <property type="entry name" value="male-specific lethal 1 homolog isoform X1"/>
    <property type="match status" value="1"/>
</dbReference>
<evidence type="ECO:0000256" key="3">
    <source>
        <dbReference type="ARBA" id="ARBA00004642"/>
    </source>
</evidence>
<feature type="domain" description="NR LBD" evidence="18">
    <location>
        <begin position="747"/>
        <end position="1066"/>
    </location>
</feature>
<dbReference type="GO" id="GO:0008270">
    <property type="term" value="F:zinc ion binding"/>
    <property type="evidence" value="ECO:0007669"/>
    <property type="project" value="UniProtKB-KW"/>
</dbReference>
<dbReference type="STRING" id="75743.A0A401PBC7"/>
<dbReference type="PRINTS" id="PR00047">
    <property type="entry name" value="STROIDFINGER"/>
</dbReference>
<keyword evidence="10" id="KW-0238">DNA-binding</keyword>
<dbReference type="Gene3D" id="1.20.5.170">
    <property type="match status" value="1"/>
</dbReference>
<feature type="domain" description="PEHE" evidence="19">
    <location>
        <begin position="366"/>
        <end position="485"/>
    </location>
</feature>
<dbReference type="InterPro" id="IPR013088">
    <property type="entry name" value="Znf_NHR/GATA"/>
</dbReference>
<dbReference type="Pfam" id="PF00104">
    <property type="entry name" value="Hormone_recep"/>
    <property type="match status" value="1"/>
</dbReference>
<evidence type="ECO:0000256" key="4">
    <source>
        <dbReference type="ARBA" id="ARBA00022723"/>
    </source>
</evidence>
<feature type="region of interest" description="Disordered" evidence="16">
    <location>
        <begin position="196"/>
        <end position="329"/>
    </location>
</feature>
<keyword evidence="7" id="KW-0156">Chromatin regulator</keyword>
<dbReference type="Gene3D" id="6.10.250.2000">
    <property type="match status" value="1"/>
</dbReference>
<dbReference type="PRINTS" id="PR00398">
    <property type="entry name" value="STRDHORMONER"/>
</dbReference>
<evidence type="ECO:0000256" key="9">
    <source>
        <dbReference type="ARBA" id="ARBA00023054"/>
    </source>
</evidence>
<dbReference type="SMART" id="SM00430">
    <property type="entry name" value="HOLI"/>
    <property type="match status" value="1"/>
</dbReference>
<evidence type="ECO:0000259" key="19">
    <source>
        <dbReference type="PROSITE" id="PS52052"/>
    </source>
</evidence>
<sequence>MTMKPGLLKQPGGVAEAEKRAADYSTTTKDLDDGEDEAGGEAPGYGGDHAPSKGGRGRMNGGEAKAAKGNRPWGRVAAVIPGGDGGGLGRGGGHGEGAVPGLDALHWGKVKKQQQFQLPPSSQGPGPSQSARLKQIVLLQLDLIEQQQQQLQLKEREIDELKAEKETLLARLERMERRMQLVKKENEKDKHRFVQTAEGAEEKNATEVEKIQPEHQQVTPEQPLVQAHGNRMETHSGKGYKRKSALGTTERKAPVKKLAADFSRVRTKLAKSSPLRQASCSPLPDKVSKRELRSKETPEKSKSQTDGVYKPSTTLKTPGLPTSKDQPISNDIEEEPYLCTTEMYLCRWHQRSPSPLREPSPKKEETVAIPSWKEHSAEPLVGLQPDELIENLDDCVFAKRHAKLELDEKRRKRWDIQRIREQRLLQRLQLRMYKKKGIQESEPEILSFFPEPDDVESLVITPFLPVVAFGRPLPKLSQQNFELPWLDERSGVITYIGPNSTSSSPVLLYSDNSNSSFQSVSQSCSPLPPSPNTAGSQDGKHYISNSTGSGEDCPTIGPFSNLKLSTEEGTNISTSKSSSGITKISGMILLCKVCGDVASGFHYGVHACEGCKGFFRRSIQQNIQYKKCLKNENCTIMRINRNRCQQCRFKKCLAVGMSRDAVRFGRIPKREKQRMLAEMQSAMNNMVNNQLNGELQNEIQPQQQNWQLQPPLAGPVQPPQQEQSSPSLHPQQQHNPQQLYCPSTEASMEEVIYTISRAHKETFTYAHDKLKQTTAACRHNIELTNHNANCCLNGYHVNGMNTIYHQENNIFHKTNNGGLKNMCYPSSFSNGHTNGHISGHYQNQTNGQKLHTRNAYTANAEIETDNGRTCPWKGVNSVILACPMNIQPHVEGNRSVQQIWEDFSLSFTPAVKEVVEFAKLIPGFKDLSQHDQVILLKAGAFEVLMVRFASLFNMKEQTVTFISGTTYSIEELRGMRMGDLLNSMFDFSEKLSSLHLSEEELDRSGIENVTSVEQLQETLIRVLRALIMKNYPNEATRFTKLLLKLPDLRTLNNMHSEKLLAFRIDP</sequence>
<dbReference type="Gene3D" id="1.10.565.10">
    <property type="entry name" value="Retinoid X Receptor"/>
    <property type="match status" value="1"/>
</dbReference>
<feature type="coiled-coil region" evidence="15">
    <location>
        <begin position="144"/>
        <end position="192"/>
    </location>
</feature>
<reference evidence="20 21" key="1">
    <citation type="journal article" date="2018" name="Nat. Ecol. Evol.">
        <title>Shark genomes provide insights into elasmobranch evolution and the origin of vertebrates.</title>
        <authorList>
            <person name="Hara Y"/>
            <person name="Yamaguchi K"/>
            <person name="Onimaru K"/>
            <person name="Kadota M"/>
            <person name="Koyanagi M"/>
            <person name="Keeley SD"/>
            <person name="Tatsumi K"/>
            <person name="Tanaka K"/>
            <person name="Motone F"/>
            <person name="Kageyama Y"/>
            <person name="Nozu R"/>
            <person name="Adachi N"/>
            <person name="Nishimura O"/>
            <person name="Nakagawa R"/>
            <person name="Tanegashima C"/>
            <person name="Kiyatake I"/>
            <person name="Matsumoto R"/>
            <person name="Murakumo K"/>
            <person name="Nishida K"/>
            <person name="Terakita A"/>
            <person name="Kuratani S"/>
            <person name="Sato K"/>
            <person name="Hyodo S Kuraku.S."/>
        </authorList>
    </citation>
    <scope>NUCLEOTIDE SEQUENCE [LARGE SCALE GENOMIC DNA]</scope>
</reference>
<dbReference type="SUPFAM" id="SSF57716">
    <property type="entry name" value="Glucocorticoid receptor-like (DNA-binding domain)"/>
    <property type="match status" value="1"/>
</dbReference>
<feature type="compositionally biased region" description="Basic and acidic residues" evidence="16">
    <location>
        <begin position="200"/>
        <end position="213"/>
    </location>
</feature>
<keyword evidence="8" id="KW-0805">Transcription regulation</keyword>
<organism evidence="20 21">
    <name type="scientific">Scyliorhinus torazame</name>
    <name type="common">Cloudy catshark</name>
    <name type="synonym">Catulus torazame</name>
    <dbReference type="NCBI Taxonomy" id="75743"/>
    <lineage>
        <taxon>Eukaryota</taxon>
        <taxon>Metazoa</taxon>
        <taxon>Chordata</taxon>
        <taxon>Craniata</taxon>
        <taxon>Vertebrata</taxon>
        <taxon>Chondrichthyes</taxon>
        <taxon>Elasmobranchii</taxon>
        <taxon>Galeomorphii</taxon>
        <taxon>Galeoidea</taxon>
        <taxon>Carcharhiniformes</taxon>
        <taxon>Scyliorhinidae</taxon>
        <taxon>Scyliorhinus</taxon>
    </lineage>
</organism>
<dbReference type="InterPro" id="IPR026711">
    <property type="entry name" value="Msl-1"/>
</dbReference>
<feature type="compositionally biased region" description="Low complexity" evidence="16">
    <location>
        <begin position="719"/>
        <end position="738"/>
    </location>
</feature>
<dbReference type="Pfam" id="PF16801">
    <property type="entry name" value="MSL1_dimer"/>
    <property type="match status" value="1"/>
</dbReference>
<dbReference type="PANTHER" id="PTHR21656:SF2">
    <property type="entry name" value="MALE-SPECIFIC LETHAL 1 HOMOLOG"/>
    <property type="match status" value="1"/>
</dbReference>
<dbReference type="CDD" id="cd07166">
    <property type="entry name" value="NR_DBD_REV_ERB"/>
    <property type="match status" value="1"/>
</dbReference>
<dbReference type="InterPro" id="IPR001628">
    <property type="entry name" value="Znf_hrmn_rcpt"/>
</dbReference>
<dbReference type="SUPFAM" id="SSF48508">
    <property type="entry name" value="Nuclear receptor ligand-binding domain"/>
    <property type="match status" value="1"/>
</dbReference>
<dbReference type="PANTHER" id="PTHR21656">
    <property type="entry name" value="MALE-SPECIFIC LETHAL-1 PROTEIN"/>
    <property type="match status" value="1"/>
</dbReference>
<evidence type="ECO:0000256" key="6">
    <source>
        <dbReference type="ARBA" id="ARBA00022833"/>
    </source>
</evidence>
<dbReference type="Pfam" id="PF15275">
    <property type="entry name" value="PEHE"/>
    <property type="match status" value="1"/>
</dbReference>
<dbReference type="InterPro" id="IPR031840">
    <property type="entry name" value="MSL1_dimer"/>
</dbReference>
<evidence type="ECO:0000256" key="1">
    <source>
        <dbReference type="ARBA" id="ARBA00004324"/>
    </source>
</evidence>
<feature type="domain" description="Nuclear receptor" evidence="17">
    <location>
        <begin position="588"/>
        <end position="664"/>
    </location>
</feature>
<dbReference type="OrthoDB" id="7634782at2759"/>
<evidence type="ECO:0000256" key="8">
    <source>
        <dbReference type="ARBA" id="ARBA00023015"/>
    </source>
</evidence>
<dbReference type="GO" id="GO:0003682">
    <property type="term" value="F:chromatin binding"/>
    <property type="evidence" value="ECO:0007669"/>
    <property type="project" value="TreeGrafter"/>
</dbReference>
<dbReference type="PROSITE" id="PS00031">
    <property type="entry name" value="NUCLEAR_REC_DBD_1"/>
    <property type="match status" value="1"/>
</dbReference>
<accession>A0A401PBC7</accession>
<evidence type="ECO:0000256" key="7">
    <source>
        <dbReference type="ARBA" id="ARBA00022853"/>
    </source>
</evidence>
<evidence type="ECO:0008006" key="22">
    <source>
        <dbReference type="Google" id="ProtNLM"/>
    </source>
</evidence>
<evidence type="ECO:0000256" key="11">
    <source>
        <dbReference type="ARBA" id="ARBA00023163"/>
    </source>
</evidence>
<comment type="similarity">
    <text evidence="14">Belongs to the msl-1 family.</text>
</comment>
<dbReference type="GO" id="GO:0006325">
    <property type="term" value="P:chromatin organization"/>
    <property type="evidence" value="ECO:0007669"/>
    <property type="project" value="UniProtKB-KW"/>
</dbReference>
<dbReference type="Proteomes" id="UP000288216">
    <property type="component" value="Unassembled WGS sequence"/>
</dbReference>
<dbReference type="InterPro" id="IPR001723">
    <property type="entry name" value="Nuclear_hrmn_rcpt"/>
</dbReference>